<protein>
    <recommendedName>
        <fullName evidence="4">Protein kinase domain-containing protein</fullName>
    </recommendedName>
</protein>
<gene>
    <name evidence="2" type="ORF">CVT25_002475</name>
</gene>
<evidence type="ECO:0008006" key="4">
    <source>
        <dbReference type="Google" id="ProtNLM"/>
    </source>
</evidence>
<name>A0A409VUI9_PSICY</name>
<dbReference type="AlphaFoldDB" id="A0A409VUI9"/>
<dbReference type="Proteomes" id="UP000283269">
    <property type="component" value="Unassembled WGS sequence"/>
</dbReference>
<feature type="compositionally biased region" description="Basic and acidic residues" evidence="1">
    <location>
        <begin position="1"/>
        <end position="11"/>
    </location>
</feature>
<evidence type="ECO:0000313" key="3">
    <source>
        <dbReference type="Proteomes" id="UP000283269"/>
    </source>
</evidence>
<proteinExistence type="predicted"/>
<feature type="region of interest" description="Disordered" evidence="1">
    <location>
        <begin position="1"/>
        <end position="53"/>
    </location>
</feature>
<accession>A0A409VUI9</accession>
<dbReference type="Gene3D" id="1.10.510.10">
    <property type="entry name" value="Transferase(Phosphotransferase) domain 1"/>
    <property type="match status" value="1"/>
</dbReference>
<evidence type="ECO:0000313" key="2">
    <source>
        <dbReference type="EMBL" id="PPQ69917.1"/>
    </source>
</evidence>
<dbReference type="EMBL" id="NHYD01003920">
    <property type="protein sequence ID" value="PPQ69917.1"/>
    <property type="molecule type" value="Genomic_DNA"/>
</dbReference>
<organism evidence="2 3">
    <name type="scientific">Psilocybe cyanescens</name>
    <dbReference type="NCBI Taxonomy" id="93625"/>
    <lineage>
        <taxon>Eukaryota</taxon>
        <taxon>Fungi</taxon>
        <taxon>Dikarya</taxon>
        <taxon>Basidiomycota</taxon>
        <taxon>Agaricomycotina</taxon>
        <taxon>Agaricomycetes</taxon>
        <taxon>Agaricomycetidae</taxon>
        <taxon>Agaricales</taxon>
        <taxon>Agaricineae</taxon>
        <taxon>Strophariaceae</taxon>
        <taxon>Psilocybe</taxon>
    </lineage>
</organism>
<sequence>MSQEISHEQRRTIQVQEFQAVPEGKHYDASKSHEPERDSNQICGRLRQPNPDRYSRAHGRNVRVFIGSVEYERVVNKDLASLAKGSAIFYSNDKSDIPYLILTYDVGVVVEYRLVSLRDVNLPTQMFLRLAQAILAAHKHNIILGPELNMRNIEYDVSSSRSGLPCVAFKNLPPPTENAQPPSPPPKWHVPGICSLSDGSTKESDVYSGARVFFQMIEHVEKMVYKERPPNREGTHEFDYSSSLSKGDLPFPPNEVRIPLVVRNNKRLLRIVNKCLSPQPAHRPTASALCNMLLALCRATMIRRATLLIDIAALLKHKKSDGKLNVPRTEELD</sequence>
<dbReference type="SUPFAM" id="SSF56112">
    <property type="entry name" value="Protein kinase-like (PK-like)"/>
    <property type="match status" value="1"/>
</dbReference>
<keyword evidence="3" id="KW-1185">Reference proteome</keyword>
<evidence type="ECO:0000256" key="1">
    <source>
        <dbReference type="SAM" id="MobiDB-lite"/>
    </source>
</evidence>
<comment type="caution">
    <text evidence="2">The sequence shown here is derived from an EMBL/GenBank/DDBJ whole genome shotgun (WGS) entry which is preliminary data.</text>
</comment>
<dbReference type="OrthoDB" id="10612627at2759"/>
<dbReference type="InterPro" id="IPR011009">
    <property type="entry name" value="Kinase-like_dom_sf"/>
</dbReference>
<reference evidence="2 3" key="1">
    <citation type="journal article" date="2018" name="Evol. Lett.">
        <title>Horizontal gene cluster transfer increased hallucinogenic mushroom diversity.</title>
        <authorList>
            <person name="Reynolds H.T."/>
            <person name="Vijayakumar V."/>
            <person name="Gluck-Thaler E."/>
            <person name="Korotkin H.B."/>
            <person name="Matheny P.B."/>
            <person name="Slot J.C."/>
        </authorList>
    </citation>
    <scope>NUCLEOTIDE SEQUENCE [LARGE SCALE GENOMIC DNA]</scope>
    <source>
        <strain evidence="2 3">2631</strain>
    </source>
</reference>
<dbReference type="InParanoid" id="A0A409VUI9"/>
<feature type="compositionally biased region" description="Basic and acidic residues" evidence="1">
    <location>
        <begin position="23"/>
        <end position="39"/>
    </location>
</feature>